<comment type="caution">
    <text evidence="2">The sequence shown here is derived from an EMBL/GenBank/DDBJ whole genome shotgun (WGS) entry which is preliminary data.</text>
</comment>
<dbReference type="Gene3D" id="1.10.287.1060">
    <property type="entry name" value="ESAT-6-like"/>
    <property type="match status" value="1"/>
</dbReference>
<dbReference type="Proteomes" id="UP000660680">
    <property type="component" value="Unassembled WGS sequence"/>
</dbReference>
<sequence length="349" mass="34771">MAVVSAVGAPRGGPDGSDVEAGIGPYLDFLSRLCAELGVPDPVEEYFAPVVGRWSDLHAEADRYRAVGAIAEQVSTDLTAPLGGLDAAWQGADADSFIEYMTKIGLAGNDMSDAMTTMADVLDETADGLREIVVTLADMLVDTAETAGHGRGLGDDRTRFYLDQMRRPGQELFDSVRQVLEALVRLCEGIDGSAAFKDVAMAHTFPEADWAISAPTVKPVEAETPSVASAGGAGGGGGVGGGGAGIGGGAGVGGGSSVSPPAPGDWVAAGEAGQSKQPAAGAAAAAAAGGAGAGRGGMGAMGMPMMGGMGAMGQQGGANEHKPRNRVQGKPEDIFGKPAKASPSVIGDD</sequence>
<feature type="region of interest" description="Disordered" evidence="1">
    <location>
        <begin position="307"/>
        <end position="349"/>
    </location>
</feature>
<evidence type="ECO:0000313" key="2">
    <source>
        <dbReference type="EMBL" id="GGS23348.1"/>
    </source>
</evidence>
<evidence type="ECO:0008006" key="4">
    <source>
        <dbReference type="Google" id="ProtNLM"/>
    </source>
</evidence>
<evidence type="ECO:0000313" key="3">
    <source>
        <dbReference type="Proteomes" id="UP000660680"/>
    </source>
</evidence>
<dbReference type="InterPro" id="IPR036689">
    <property type="entry name" value="ESAT-6-like_sf"/>
</dbReference>
<dbReference type="SUPFAM" id="SSF140453">
    <property type="entry name" value="EsxAB dimer-like"/>
    <property type="match status" value="1"/>
</dbReference>
<dbReference type="InterPro" id="IPR010310">
    <property type="entry name" value="T7SS_ESAT-6-like"/>
</dbReference>
<evidence type="ECO:0000256" key="1">
    <source>
        <dbReference type="SAM" id="MobiDB-lite"/>
    </source>
</evidence>
<feature type="compositionally biased region" description="Gly residues" evidence="1">
    <location>
        <begin position="307"/>
        <end position="316"/>
    </location>
</feature>
<accession>A0A918LAE9</accession>
<reference evidence="2" key="1">
    <citation type="journal article" date="2014" name="Int. J. Syst. Evol. Microbiol.">
        <title>Complete genome sequence of Corynebacterium casei LMG S-19264T (=DSM 44701T), isolated from a smear-ripened cheese.</title>
        <authorList>
            <consortium name="US DOE Joint Genome Institute (JGI-PGF)"/>
            <person name="Walter F."/>
            <person name="Albersmeier A."/>
            <person name="Kalinowski J."/>
            <person name="Ruckert C."/>
        </authorList>
    </citation>
    <scope>NUCLEOTIDE SEQUENCE</scope>
    <source>
        <strain evidence="2">JCM 3276</strain>
    </source>
</reference>
<keyword evidence="3" id="KW-1185">Reference proteome</keyword>
<proteinExistence type="predicted"/>
<gene>
    <name evidence="2" type="ORF">GCM10010171_15440</name>
</gene>
<dbReference type="Pfam" id="PF06013">
    <property type="entry name" value="WXG100"/>
    <property type="match status" value="1"/>
</dbReference>
<reference evidence="2" key="2">
    <citation type="submission" date="2020-09" db="EMBL/GenBank/DDBJ databases">
        <authorList>
            <person name="Sun Q."/>
            <person name="Ohkuma M."/>
        </authorList>
    </citation>
    <scope>NUCLEOTIDE SEQUENCE</scope>
    <source>
        <strain evidence="2">JCM 3276</strain>
    </source>
</reference>
<protein>
    <recommendedName>
        <fullName evidence="4">WXG100 family type VII secretion target</fullName>
    </recommendedName>
</protein>
<feature type="region of interest" description="Disordered" evidence="1">
    <location>
        <begin position="252"/>
        <end position="274"/>
    </location>
</feature>
<dbReference type="RefSeq" id="WP_229786661.1">
    <property type="nucleotide sequence ID" value="NZ_BMRB01000001.1"/>
</dbReference>
<dbReference type="AlphaFoldDB" id="A0A918LAE9"/>
<name>A0A918LAE9_9PSEU</name>
<organism evidence="2 3">
    <name type="scientific">Actinokineospora fastidiosa</name>
    <dbReference type="NCBI Taxonomy" id="1816"/>
    <lineage>
        <taxon>Bacteria</taxon>
        <taxon>Bacillati</taxon>
        <taxon>Actinomycetota</taxon>
        <taxon>Actinomycetes</taxon>
        <taxon>Pseudonocardiales</taxon>
        <taxon>Pseudonocardiaceae</taxon>
        <taxon>Actinokineospora</taxon>
    </lineage>
</organism>
<dbReference type="EMBL" id="BMRB01000001">
    <property type="protein sequence ID" value="GGS23348.1"/>
    <property type="molecule type" value="Genomic_DNA"/>
</dbReference>